<dbReference type="Pfam" id="PF10505">
    <property type="entry name" value="NARG2_C"/>
    <property type="match status" value="1"/>
</dbReference>
<name>A0A182QHY9_9DIPT</name>
<evidence type="ECO:0000259" key="2">
    <source>
        <dbReference type="Pfam" id="PF10505"/>
    </source>
</evidence>
<proteinExistence type="predicted"/>
<dbReference type="PANTHER" id="PTHR14633">
    <property type="entry name" value="LITTLE ELONGATION COMPLEX SUBUNIT 2"/>
    <property type="match status" value="1"/>
</dbReference>
<accession>A0A182QHY9</accession>
<feature type="region of interest" description="Disordered" evidence="1">
    <location>
        <begin position="678"/>
        <end position="709"/>
    </location>
</feature>
<dbReference type="AlphaFoldDB" id="A0A182QHY9"/>
<evidence type="ECO:0000256" key="1">
    <source>
        <dbReference type="SAM" id="MobiDB-lite"/>
    </source>
</evidence>
<keyword evidence="4" id="KW-1185">Reference proteome</keyword>
<evidence type="ECO:0000313" key="4">
    <source>
        <dbReference type="Proteomes" id="UP000075886"/>
    </source>
</evidence>
<feature type="compositionally biased region" description="Basic and acidic residues" evidence="1">
    <location>
        <begin position="691"/>
        <end position="707"/>
    </location>
</feature>
<dbReference type="STRING" id="69004.A0A182QHY9"/>
<reference evidence="4" key="1">
    <citation type="submission" date="2014-01" db="EMBL/GenBank/DDBJ databases">
        <title>The Genome Sequence of Anopheles farauti FAR1 (V2).</title>
        <authorList>
            <consortium name="The Broad Institute Genomics Platform"/>
            <person name="Neafsey D.E."/>
            <person name="Besansky N."/>
            <person name="Howell P."/>
            <person name="Walton C."/>
            <person name="Young S.K."/>
            <person name="Zeng Q."/>
            <person name="Gargeya S."/>
            <person name="Fitzgerald M."/>
            <person name="Haas B."/>
            <person name="Abouelleil A."/>
            <person name="Allen A.W."/>
            <person name="Alvarado L."/>
            <person name="Arachchi H.M."/>
            <person name="Berlin A.M."/>
            <person name="Chapman S.B."/>
            <person name="Gainer-Dewar J."/>
            <person name="Goldberg J."/>
            <person name="Griggs A."/>
            <person name="Gujja S."/>
            <person name="Hansen M."/>
            <person name="Howarth C."/>
            <person name="Imamovic A."/>
            <person name="Ireland A."/>
            <person name="Larimer J."/>
            <person name="McCowan C."/>
            <person name="Murphy C."/>
            <person name="Pearson M."/>
            <person name="Poon T.W."/>
            <person name="Priest M."/>
            <person name="Roberts A."/>
            <person name="Saif S."/>
            <person name="Shea T."/>
            <person name="Sisk P."/>
            <person name="Sykes S."/>
            <person name="Wortman J."/>
            <person name="Nusbaum C."/>
            <person name="Birren B."/>
        </authorList>
    </citation>
    <scope>NUCLEOTIDE SEQUENCE [LARGE SCALE GENOMIC DNA]</scope>
    <source>
        <strain evidence="4">FAR1</strain>
    </source>
</reference>
<dbReference type="Proteomes" id="UP000075886">
    <property type="component" value="Unassembled WGS sequence"/>
</dbReference>
<dbReference type="InterPro" id="IPR019535">
    <property type="entry name" value="ICE2_C"/>
</dbReference>
<dbReference type="GO" id="GO:0008023">
    <property type="term" value="C:transcription elongation factor complex"/>
    <property type="evidence" value="ECO:0007669"/>
    <property type="project" value="InterPro"/>
</dbReference>
<dbReference type="GO" id="GO:0042795">
    <property type="term" value="P:snRNA transcription by RNA polymerase II"/>
    <property type="evidence" value="ECO:0007669"/>
    <property type="project" value="TreeGrafter"/>
</dbReference>
<dbReference type="EMBL" id="AXCN02002114">
    <property type="status" value="NOT_ANNOTATED_CDS"/>
    <property type="molecule type" value="Genomic_DNA"/>
</dbReference>
<dbReference type="PANTHER" id="PTHR14633:SF3">
    <property type="entry name" value="LITTLE ELONGATION COMPLEX SUBUNIT 2"/>
    <property type="match status" value="1"/>
</dbReference>
<reference evidence="3" key="2">
    <citation type="submission" date="2020-05" db="UniProtKB">
        <authorList>
            <consortium name="EnsemblMetazoa"/>
        </authorList>
    </citation>
    <scope>IDENTIFICATION</scope>
    <source>
        <strain evidence="3">FAR1</strain>
    </source>
</reference>
<evidence type="ECO:0000313" key="3">
    <source>
        <dbReference type="EnsemblMetazoa" id="AFAF010532-PA"/>
    </source>
</evidence>
<sequence length="735" mass="85666">MEEYKKLMWSRHNPRSEGKLLEQASIDFADFQNDIFNLHINEIDPNHRIEDAPGTGSASDYDPFLPVEMPADPRTGQTVQQLELKCIQSLQLYDKFPSGSVLSREEHQHCLMVQNRINMRLPFNTTEDSKNYDRYQQLMEKLAPEKEIFDSFVRNYFNTNLLRRVQMIEPELNELVVRLWQEKVGEQMALERELGGPYVLMTIVPFGGYVENACNVSFEPTGQEVHETGAVRNLFAENVLRCISLKRNQRVLDAFLEECRSVRRRRAEELNDIYPILHREPDVTIVVPAGALTLLLNYAQNTQHQWTIPFQIKMIDGRHVLLMDSRHPPTQMSTHARKVKAYKMLVKSYMTFHASRKQPEVVSGKKAPVPFQVHRFDEYMKQVELRKAQNTGKQETPKENRFYQTWKLQEKDERHQFLVCYRQDCYESFRKMRLFMNISIKLEYQPEFGAEQMTVVELLQEWCRQLLRSNSKTLRLRINATTSTIISHHYLELRDIEEELYRLHGLKPRNLITNVWKMLKLMLTFPTGSYLLQRDGKSTQGPSVYAKTIEKTGQTIAPTGGVTLNWSDLLTKTEYDCPPLEQYDWIPIDKFVITQLHRVNTLFPCSFPHWTSVRRLNARQVKMPPPVEVKPVTKKKGTKHQATKVLTPGQQLRKERMKLKRAEARKQKQRAEQIQQSLNQFAPYAGPHKAKQTEKPVSEPKDAEGKEALVGQTTVATIDYSSYVKQAALEPDKSQ</sequence>
<dbReference type="EnsemblMetazoa" id="AFAF010532-RA">
    <property type="protein sequence ID" value="AFAF010532-PA"/>
    <property type="gene ID" value="AFAF010532"/>
</dbReference>
<feature type="domain" description="Little elongation complex subunit 2 C-terminal" evidence="2">
    <location>
        <begin position="396"/>
        <end position="609"/>
    </location>
</feature>
<dbReference type="VEuPathDB" id="VectorBase:AFAF010532"/>
<organism evidence="3 4">
    <name type="scientific">Anopheles farauti</name>
    <dbReference type="NCBI Taxonomy" id="69004"/>
    <lineage>
        <taxon>Eukaryota</taxon>
        <taxon>Metazoa</taxon>
        <taxon>Ecdysozoa</taxon>
        <taxon>Arthropoda</taxon>
        <taxon>Hexapoda</taxon>
        <taxon>Insecta</taxon>
        <taxon>Pterygota</taxon>
        <taxon>Neoptera</taxon>
        <taxon>Endopterygota</taxon>
        <taxon>Diptera</taxon>
        <taxon>Nematocera</taxon>
        <taxon>Culicoidea</taxon>
        <taxon>Culicidae</taxon>
        <taxon>Anophelinae</taxon>
        <taxon>Anopheles</taxon>
    </lineage>
</organism>
<dbReference type="GO" id="GO:0045945">
    <property type="term" value="P:positive regulation of transcription by RNA polymerase III"/>
    <property type="evidence" value="ECO:0007669"/>
    <property type="project" value="TreeGrafter"/>
</dbReference>
<protein>
    <recommendedName>
        <fullName evidence="2">Little elongation complex subunit 2 C-terminal domain-containing protein</fullName>
    </recommendedName>
</protein>
<dbReference type="GO" id="GO:0042796">
    <property type="term" value="P:snRNA transcription by RNA polymerase III"/>
    <property type="evidence" value="ECO:0007669"/>
    <property type="project" value="TreeGrafter"/>
</dbReference>